<sequence length="258" mass="29147">MGGDGKKVIELCKQIPEGPLHILTIHNGTVLHMAIYSKQRDLVCDSLEELHNGDINNMTVQNDIGNTVLHEAATSNRKVLAMKEMLQKAPKLLSMHNRRGETALFHTARYGKLEMFKFLDGEVKRIFGSEGEEEVEEERHKVFIKGTIKPPYFTFPSSLSTLVNLALPIATKHEYLVGVKDGDGIFEDAVEHIDNHGRNILHVAIKYRQIHVFDYVVKMEIPVMRLIRKIDNDGNSILHMVGIKADDFILDDMPSPAL</sequence>
<evidence type="ECO:0000313" key="1">
    <source>
        <dbReference type="EMBL" id="KAI7999608.1"/>
    </source>
</evidence>
<comment type="caution">
    <text evidence="1">The sequence shown here is derived from an EMBL/GenBank/DDBJ whole genome shotgun (WGS) entry which is preliminary data.</text>
</comment>
<dbReference type="Proteomes" id="UP001060215">
    <property type="component" value="Chromosome 8"/>
</dbReference>
<proteinExistence type="predicted"/>
<evidence type="ECO:0000313" key="2">
    <source>
        <dbReference type="Proteomes" id="UP001060215"/>
    </source>
</evidence>
<dbReference type="EMBL" id="CM045765">
    <property type="protein sequence ID" value="KAI7999608.1"/>
    <property type="molecule type" value="Genomic_DNA"/>
</dbReference>
<name>A0ACC0GGG1_9ERIC</name>
<protein>
    <submittedName>
        <fullName evidence="1">Uncharacterized protein</fullName>
    </submittedName>
</protein>
<gene>
    <name evidence="1" type="ORF">LOK49_LG09G00241</name>
</gene>
<organism evidence="1 2">
    <name type="scientific">Camellia lanceoleosa</name>
    <dbReference type="NCBI Taxonomy" id="1840588"/>
    <lineage>
        <taxon>Eukaryota</taxon>
        <taxon>Viridiplantae</taxon>
        <taxon>Streptophyta</taxon>
        <taxon>Embryophyta</taxon>
        <taxon>Tracheophyta</taxon>
        <taxon>Spermatophyta</taxon>
        <taxon>Magnoliopsida</taxon>
        <taxon>eudicotyledons</taxon>
        <taxon>Gunneridae</taxon>
        <taxon>Pentapetalae</taxon>
        <taxon>asterids</taxon>
        <taxon>Ericales</taxon>
        <taxon>Theaceae</taxon>
        <taxon>Camellia</taxon>
    </lineage>
</organism>
<reference evidence="1 2" key="1">
    <citation type="journal article" date="2022" name="Plant J.">
        <title>Chromosome-level genome of Camellia lanceoleosa provides a valuable resource for understanding genome evolution and self-incompatibility.</title>
        <authorList>
            <person name="Gong W."/>
            <person name="Xiao S."/>
            <person name="Wang L."/>
            <person name="Liao Z."/>
            <person name="Chang Y."/>
            <person name="Mo W."/>
            <person name="Hu G."/>
            <person name="Li W."/>
            <person name="Zhao G."/>
            <person name="Zhu H."/>
            <person name="Hu X."/>
            <person name="Ji K."/>
            <person name="Xiang X."/>
            <person name="Song Q."/>
            <person name="Yuan D."/>
            <person name="Jin S."/>
            <person name="Zhang L."/>
        </authorList>
    </citation>
    <scope>NUCLEOTIDE SEQUENCE [LARGE SCALE GENOMIC DNA]</scope>
    <source>
        <strain evidence="1">SQ_2022a</strain>
    </source>
</reference>
<keyword evidence="2" id="KW-1185">Reference proteome</keyword>
<accession>A0ACC0GGG1</accession>